<feature type="transmembrane region" description="Helical" evidence="5">
    <location>
        <begin position="304"/>
        <end position="329"/>
    </location>
</feature>
<feature type="transmembrane region" description="Helical" evidence="5">
    <location>
        <begin position="393"/>
        <end position="414"/>
    </location>
</feature>
<feature type="transmembrane region" description="Helical" evidence="5">
    <location>
        <begin position="253"/>
        <end position="274"/>
    </location>
</feature>
<dbReference type="SUPFAM" id="SSF161098">
    <property type="entry name" value="MetI-like"/>
    <property type="match status" value="2"/>
</dbReference>
<dbReference type="Proteomes" id="UP000240957">
    <property type="component" value="Unassembled WGS sequence"/>
</dbReference>
<dbReference type="InterPro" id="IPR035906">
    <property type="entry name" value="MetI-like_sf"/>
</dbReference>
<keyword evidence="10" id="KW-1185">Reference proteome</keyword>
<dbReference type="CDD" id="cd06261">
    <property type="entry name" value="TM_PBP2"/>
    <property type="match status" value="2"/>
</dbReference>
<dbReference type="RefSeq" id="WP_107008727.1">
    <property type="nucleotide sequence ID" value="NZ_JBHRSF010000040.1"/>
</dbReference>
<dbReference type="InterPro" id="IPR017664">
    <property type="entry name" value="AminoethylPonate_ABC_perm-1"/>
</dbReference>
<feature type="transmembrane region" description="Helical" evidence="5">
    <location>
        <begin position="82"/>
        <end position="104"/>
    </location>
</feature>
<evidence type="ECO:0000256" key="1">
    <source>
        <dbReference type="ARBA" id="ARBA00004651"/>
    </source>
</evidence>
<reference evidence="7" key="4">
    <citation type="submission" date="2024-09" db="EMBL/GenBank/DDBJ databases">
        <authorList>
            <person name="Sun Q."/>
            <person name="Mori K."/>
        </authorList>
    </citation>
    <scope>NUCLEOTIDE SEQUENCE</scope>
    <source>
        <strain evidence="7">KCTC 62575</strain>
    </source>
</reference>
<feature type="transmembrane region" description="Helical" evidence="5">
    <location>
        <begin position="530"/>
        <end position="554"/>
    </location>
</feature>
<dbReference type="GO" id="GO:0055085">
    <property type="term" value="P:transmembrane transport"/>
    <property type="evidence" value="ECO:0007669"/>
    <property type="project" value="InterPro"/>
</dbReference>
<reference evidence="8 9" key="2">
    <citation type="submission" date="2018-08" db="EMBL/GenBank/DDBJ databases">
        <title>The draft genome of Acinetobacter sichuanensis strain WCHAc060041.</title>
        <authorList>
            <person name="Qin J."/>
            <person name="Feng Y."/>
            <person name="Zong Z."/>
        </authorList>
    </citation>
    <scope>NUCLEOTIDE SEQUENCE [LARGE SCALE GENOMIC DNA]</scope>
    <source>
        <strain evidence="8 9">WCHAc060041</strain>
    </source>
</reference>
<dbReference type="Proteomes" id="UP001595455">
    <property type="component" value="Unassembled WGS sequence"/>
</dbReference>
<evidence type="ECO:0000313" key="10">
    <source>
        <dbReference type="Proteomes" id="UP001595455"/>
    </source>
</evidence>
<evidence type="ECO:0000259" key="6">
    <source>
        <dbReference type="PROSITE" id="PS50928"/>
    </source>
</evidence>
<evidence type="ECO:0000313" key="9">
    <source>
        <dbReference type="Proteomes" id="UP000240957"/>
    </source>
</evidence>
<dbReference type="Gene3D" id="1.10.3720.10">
    <property type="entry name" value="MetI-like"/>
    <property type="match status" value="2"/>
</dbReference>
<dbReference type="EMBL" id="PYIX02000021">
    <property type="protein sequence ID" value="RFC83130.1"/>
    <property type="molecule type" value="Genomic_DNA"/>
</dbReference>
<keyword evidence="4 5" id="KW-0472">Membrane</keyword>
<feature type="transmembrane region" description="Helical" evidence="5">
    <location>
        <begin position="116"/>
        <end position="138"/>
    </location>
</feature>
<dbReference type="NCBIfam" id="TIGR03262">
    <property type="entry name" value="PhnU2"/>
    <property type="match status" value="1"/>
</dbReference>
<feature type="transmembrane region" description="Helical" evidence="5">
    <location>
        <begin position="27"/>
        <end position="48"/>
    </location>
</feature>
<evidence type="ECO:0000256" key="4">
    <source>
        <dbReference type="ARBA" id="ARBA00023136"/>
    </source>
</evidence>
<feature type="transmembrane region" description="Helical" evidence="5">
    <location>
        <begin position="362"/>
        <end position="381"/>
    </location>
</feature>
<feature type="domain" description="ABC transmembrane type-1" evidence="6">
    <location>
        <begin position="78"/>
        <end position="275"/>
    </location>
</feature>
<evidence type="ECO:0000256" key="3">
    <source>
        <dbReference type="ARBA" id="ARBA00022989"/>
    </source>
</evidence>
<comment type="caution">
    <text evidence="8">The sequence shown here is derived from an EMBL/GenBank/DDBJ whole genome shotgun (WGS) entry which is preliminary data.</text>
</comment>
<evidence type="ECO:0000313" key="7">
    <source>
        <dbReference type="EMBL" id="MFC2995850.1"/>
    </source>
</evidence>
<evidence type="ECO:0000256" key="5">
    <source>
        <dbReference type="RuleBase" id="RU363032"/>
    </source>
</evidence>
<dbReference type="PROSITE" id="PS50928">
    <property type="entry name" value="ABC_TM1"/>
    <property type="match status" value="2"/>
</dbReference>
<dbReference type="PANTHER" id="PTHR43496">
    <property type="entry name" value="PROTEIN LPLB"/>
    <property type="match status" value="1"/>
</dbReference>
<protein>
    <submittedName>
        <fullName evidence="7 8">2-aminoethylphosphonate ABC transporter permease subunit</fullName>
    </submittedName>
</protein>
<feature type="transmembrane region" description="Helical" evidence="5">
    <location>
        <begin position="426"/>
        <end position="445"/>
    </location>
</feature>
<dbReference type="Pfam" id="PF00528">
    <property type="entry name" value="BPD_transp_1"/>
    <property type="match status" value="2"/>
</dbReference>
<feature type="domain" description="ABC transmembrane type-1" evidence="6">
    <location>
        <begin position="356"/>
        <end position="551"/>
    </location>
</feature>
<feature type="transmembrane region" description="Helical" evidence="5">
    <location>
        <begin position="210"/>
        <end position="233"/>
    </location>
</feature>
<reference evidence="10" key="3">
    <citation type="journal article" date="2019" name="Int. J. Syst. Evol. Microbiol.">
        <title>The Global Catalogue of Microorganisms (GCM) 10K type strain sequencing project: providing services to taxonomists for standard genome sequencing and annotation.</title>
        <authorList>
            <consortium name="The Broad Institute Genomics Platform"/>
            <consortium name="The Broad Institute Genome Sequencing Center for Infectious Disease"/>
            <person name="Wu L."/>
            <person name="Ma J."/>
        </authorList>
    </citation>
    <scope>NUCLEOTIDE SEQUENCE [LARGE SCALE GENOMIC DNA]</scope>
    <source>
        <strain evidence="10">KCTC 62575</strain>
    </source>
</reference>
<evidence type="ECO:0000256" key="2">
    <source>
        <dbReference type="ARBA" id="ARBA00022692"/>
    </source>
</evidence>
<keyword evidence="3 5" id="KW-1133">Transmembrane helix</keyword>
<keyword evidence="5" id="KW-0813">Transport</keyword>
<dbReference type="OrthoDB" id="7056428at2"/>
<feature type="transmembrane region" description="Helical" evidence="5">
    <location>
        <begin position="158"/>
        <end position="178"/>
    </location>
</feature>
<comment type="subcellular location">
    <subcellularLocation>
        <location evidence="1 5">Cell membrane</location>
        <topology evidence="1 5">Multi-pass membrane protein</topology>
    </subcellularLocation>
</comment>
<comment type="similarity">
    <text evidence="5">Belongs to the binding-protein-dependent transport system permease family.</text>
</comment>
<dbReference type="PANTHER" id="PTHR43496:SF1">
    <property type="entry name" value="POLYGALACTURONAN_RHAMNOGALACTURONAN TRANSPORT SYSTEM PERMEASE PROTEIN YTEP"/>
    <property type="match status" value="1"/>
</dbReference>
<feature type="transmembrane region" description="Helical" evidence="5">
    <location>
        <begin position="483"/>
        <end position="510"/>
    </location>
</feature>
<gene>
    <name evidence="7" type="ORF">ACFODO_11310</name>
    <name evidence="8" type="ORF">C9E89_012780</name>
</gene>
<evidence type="ECO:0000313" key="8">
    <source>
        <dbReference type="EMBL" id="RFC83130.1"/>
    </source>
</evidence>
<sequence>MLNQSAADALLKSQTAHRSRYSLRSSMVLAVAAILLTLSLIAPLFMLMQSAFLNEQRQFVGLENFIQYFANPALISSIFNSIWVSLTAMLITVSLASIYAFALTNCNIRGKAFFKTVAFLPILAPSILPSLALVYLFGQQGVLKGILGDVEIYGPLGILISYCFWLFPAMVMLMMGAFRNIDQRLIEASHSLGKNTWQTHRAVTLPAIRYGLVSACLVAFTYVITDFGIPKVIGGSFNMMALDVYKQIIGQQNMNMGAVISILLLCPAVLAFIFDRYQSRRQERYQNFQIQPYRMHSHPTLEKALMVFCSLISGGIVLIIVTAVLASFIRYWPYDLSLTFSHYRFDYVDGGGWASYFNSIKLALLSTVVGTILIFIIALFTERFKSHPMLKNYVQMLVLLPLAVPGLVLGIAYILFFNTHENPLSWLYGSMMLLVISTIIHYYTVPHLTLSNAIKQIPTQLDHAAQSLGTSHWKMFHKVYLPLTFPALCDVSVYLFVNAMTTVSAAIFLYSPDTNLASVAVLNMDDAGDTVAAVAMSILILVTSCVVKLLHWFFTRKMMQSSQRWREHSH</sequence>
<accession>A0A371YNT2</accession>
<dbReference type="AlphaFoldDB" id="A0A371YNT2"/>
<keyword evidence="2 5" id="KW-0812">Transmembrane</keyword>
<name>A0A371YNT2_9GAMM</name>
<organism evidence="8 9">
    <name type="scientific">Acinetobacter sichuanensis</name>
    <dbReference type="NCBI Taxonomy" id="2136183"/>
    <lineage>
        <taxon>Bacteria</taxon>
        <taxon>Pseudomonadati</taxon>
        <taxon>Pseudomonadota</taxon>
        <taxon>Gammaproteobacteria</taxon>
        <taxon>Moraxellales</taxon>
        <taxon>Moraxellaceae</taxon>
        <taxon>Acinetobacter</taxon>
    </lineage>
</organism>
<dbReference type="EMBL" id="JBHRSF010000040">
    <property type="protein sequence ID" value="MFC2995850.1"/>
    <property type="molecule type" value="Genomic_DNA"/>
</dbReference>
<proteinExistence type="inferred from homology"/>
<dbReference type="GO" id="GO:0005886">
    <property type="term" value="C:plasma membrane"/>
    <property type="evidence" value="ECO:0007669"/>
    <property type="project" value="UniProtKB-SubCell"/>
</dbReference>
<dbReference type="InterPro" id="IPR000515">
    <property type="entry name" value="MetI-like"/>
</dbReference>
<reference evidence="7" key="1">
    <citation type="journal article" date="2014" name="Int. J. Syst. Evol. Microbiol.">
        <title>Complete genome of a new Firmicutes species belonging to the dominant human colonic microbiota ('Ruminococcus bicirculans') reveals two chromosomes and a selective capacity to utilize plant glucans.</title>
        <authorList>
            <consortium name="NISC Comparative Sequencing Program"/>
            <person name="Wegmann U."/>
            <person name="Louis P."/>
            <person name="Goesmann A."/>
            <person name="Henrissat B."/>
            <person name="Duncan S.H."/>
            <person name="Flint H.J."/>
        </authorList>
    </citation>
    <scope>NUCLEOTIDE SEQUENCE</scope>
    <source>
        <strain evidence="7">KCTC 62575</strain>
    </source>
</reference>